<evidence type="ECO:0000256" key="1">
    <source>
        <dbReference type="ARBA" id="ARBA00022737"/>
    </source>
</evidence>
<evidence type="ECO:0000313" key="4">
    <source>
        <dbReference type="Proteomes" id="UP000247498"/>
    </source>
</evidence>
<feature type="domain" description="HYR" evidence="2">
    <location>
        <begin position="133"/>
        <end position="218"/>
    </location>
</feature>
<name>A0A2V0PKC1_9CHLO</name>
<dbReference type="EMBL" id="BDRX01000197">
    <property type="protein sequence ID" value="GBG00167.1"/>
    <property type="molecule type" value="Genomic_DNA"/>
</dbReference>
<evidence type="ECO:0000313" key="3">
    <source>
        <dbReference type="EMBL" id="GBG00167.1"/>
    </source>
</evidence>
<comment type="caution">
    <text evidence="3">The sequence shown here is derived from an EMBL/GenBank/DDBJ whole genome shotgun (WGS) entry which is preliminary data.</text>
</comment>
<dbReference type="InParanoid" id="A0A2V0PKC1"/>
<dbReference type="InterPro" id="IPR003410">
    <property type="entry name" value="HYR_dom"/>
</dbReference>
<sequence length="220" mass="22586">MVPPVAVASTRAQQLAWSVVNCTATDFSGNTATGTFTVTINSVPTFVTTHFEATTNTPYLGASAAGKYAPYAFDVVDGHLSASIKTFLVNGGQQISLSGANAYIFPLGSTEIKNTATNSRGATAEELVTIVVADTTKPRITVAEPMNVIVTSPASSTNQASVDYADKCTATDLASATITYNPPSGSGFTLGQTTTVNCTATDSSGNTATGTFTVTVRNSK</sequence>
<dbReference type="PANTHER" id="PTHR24273:SF32">
    <property type="entry name" value="HYALIN"/>
    <property type="match status" value="1"/>
</dbReference>
<keyword evidence="1" id="KW-0677">Repeat</keyword>
<dbReference type="OrthoDB" id="6515930at2759"/>
<keyword evidence="4" id="KW-1185">Reference proteome</keyword>
<evidence type="ECO:0000259" key="2">
    <source>
        <dbReference type="PROSITE" id="PS50825"/>
    </source>
</evidence>
<gene>
    <name evidence="3" type="ORF">Rsub_12924</name>
</gene>
<dbReference type="PANTHER" id="PTHR24273">
    <property type="entry name" value="FI04643P-RELATED"/>
    <property type="match status" value="1"/>
</dbReference>
<dbReference type="PROSITE" id="PS50825">
    <property type="entry name" value="HYR"/>
    <property type="match status" value="1"/>
</dbReference>
<dbReference type="AlphaFoldDB" id="A0A2V0PKC1"/>
<dbReference type="Pfam" id="PF02494">
    <property type="entry name" value="HYR"/>
    <property type="match status" value="1"/>
</dbReference>
<protein>
    <recommendedName>
        <fullName evidence="2">HYR domain-containing protein</fullName>
    </recommendedName>
</protein>
<reference evidence="3 4" key="1">
    <citation type="journal article" date="2018" name="Sci. Rep.">
        <title>Raphidocelis subcapitata (=Pseudokirchneriella subcapitata) provides an insight into genome evolution and environmental adaptations in the Sphaeropleales.</title>
        <authorList>
            <person name="Suzuki S."/>
            <person name="Yamaguchi H."/>
            <person name="Nakajima N."/>
            <person name="Kawachi M."/>
        </authorList>
    </citation>
    <scope>NUCLEOTIDE SEQUENCE [LARGE SCALE GENOMIC DNA]</scope>
    <source>
        <strain evidence="3 4">NIES-35</strain>
    </source>
</reference>
<organism evidence="3 4">
    <name type="scientific">Raphidocelis subcapitata</name>
    <dbReference type="NCBI Taxonomy" id="307507"/>
    <lineage>
        <taxon>Eukaryota</taxon>
        <taxon>Viridiplantae</taxon>
        <taxon>Chlorophyta</taxon>
        <taxon>core chlorophytes</taxon>
        <taxon>Chlorophyceae</taxon>
        <taxon>CS clade</taxon>
        <taxon>Sphaeropleales</taxon>
        <taxon>Selenastraceae</taxon>
        <taxon>Raphidocelis</taxon>
    </lineage>
</organism>
<accession>A0A2V0PKC1</accession>
<proteinExistence type="predicted"/>
<dbReference type="Proteomes" id="UP000247498">
    <property type="component" value="Unassembled WGS sequence"/>
</dbReference>